<dbReference type="GeneID" id="37021483"/>
<dbReference type="PIRSF" id="PIRSF029171">
    <property type="entry name" value="Esterase_LipA"/>
    <property type="match status" value="1"/>
</dbReference>
<dbReference type="Gene3D" id="3.40.50.1820">
    <property type="entry name" value="alpha/beta hydrolase"/>
    <property type="match status" value="1"/>
</dbReference>
<keyword evidence="4" id="KW-0442">Lipid degradation</keyword>
<dbReference type="Gene3D" id="1.10.260.130">
    <property type="match status" value="1"/>
</dbReference>
<evidence type="ECO:0000256" key="3">
    <source>
        <dbReference type="ARBA" id="ARBA00022801"/>
    </source>
</evidence>
<feature type="signal peptide" evidence="6">
    <location>
        <begin position="1"/>
        <end position="22"/>
    </location>
</feature>
<dbReference type="AlphaFoldDB" id="A0A316V2E5"/>
<keyword evidence="8" id="KW-1185">Reference proteome</keyword>
<organism evidence="7 8">
    <name type="scientific">Meira miltonrushii</name>
    <dbReference type="NCBI Taxonomy" id="1280837"/>
    <lineage>
        <taxon>Eukaryota</taxon>
        <taxon>Fungi</taxon>
        <taxon>Dikarya</taxon>
        <taxon>Basidiomycota</taxon>
        <taxon>Ustilaginomycotina</taxon>
        <taxon>Exobasidiomycetes</taxon>
        <taxon>Exobasidiales</taxon>
        <taxon>Brachybasidiaceae</taxon>
        <taxon>Meira</taxon>
    </lineage>
</organism>
<keyword evidence="6" id="KW-0732">Signal</keyword>
<evidence type="ECO:0000256" key="5">
    <source>
        <dbReference type="ARBA" id="ARBA00023098"/>
    </source>
</evidence>
<dbReference type="RefSeq" id="XP_025352031.1">
    <property type="nucleotide sequence ID" value="XM_025499702.1"/>
</dbReference>
<dbReference type="GO" id="GO:0004806">
    <property type="term" value="F:triacylglycerol lipase activity"/>
    <property type="evidence" value="ECO:0007669"/>
    <property type="project" value="UniProtKB-EC"/>
</dbReference>
<gene>
    <name evidence="7" type="ORF">FA14DRAFT_162636</name>
</gene>
<dbReference type="EC" id="3.1.1.3" evidence="2"/>
<dbReference type="InParanoid" id="A0A316V2E5"/>
<evidence type="ECO:0000256" key="2">
    <source>
        <dbReference type="ARBA" id="ARBA00013279"/>
    </source>
</evidence>
<dbReference type="PANTHER" id="PTHR34853:SF5">
    <property type="entry name" value="LIP-DOMAIN-CONTAINING PROTEIN-RELATED"/>
    <property type="match status" value="1"/>
</dbReference>
<dbReference type="InterPro" id="IPR029058">
    <property type="entry name" value="AB_hydrolase_fold"/>
</dbReference>
<dbReference type="SUPFAM" id="SSF53474">
    <property type="entry name" value="alpha/beta-Hydrolases"/>
    <property type="match status" value="1"/>
</dbReference>
<dbReference type="EMBL" id="KZ819607">
    <property type="protein sequence ID" value="PWN31729.1"/>
    <property type="molecule type" value="Genomic_DNA"/>
</dbReference>
<dbReference type="Pfam" id="PF03583">
    <property type="entry name" value="LIP"/>
    <property type="match status" value="1"/>
</dbReference>
<evidence type="ECO:0000256" key="1">
    <source>
        <dbReference type="ARBA" id="ARBA00001024"/>
    </source>
</evidence>
<feature type="chain" id="PRO_5016454934" description="triacylglycerol lipase" evidence="6">
    <location>
        <begin position="23"/>
        <end position="475"/>
    </location>
</feature>
<comment type="catalytic activity">
    <reaction evidence="1">
        <text>a triacylglycerol + H2O = a diacylglycerol + a fatty acid + H(+)</text>
        <dbReference type="Rhea" id="RHEA:12044"/>
        <dbReference type="ChEBI" id="CHEBI:15377"/>
        <dbReference type="ChEBI" id="CHEBI:15378"/>
        <dbReference type="ChEBI" id="CHEBI:17855"/>
        <dbReference type="ChEBI" id="CHEBI:18035"/>
        <dbReference type="ChEBI" id="CHEBI:28868"/>
        <dbReference type="EC" id="3.1.1.3"/>
    </reaction>
</comment>
<dbReference type="OrthoDB" id="2373480at2759"/>
<keyword evidence="3" id="KW-0378">Hydrolase</keyword>
<reference evidence="7 8" key="1">
    <citation type="journal article" date="2018" name="Mol. Biol. Evol.">
        <title>Broad Genomic Sampling Reveals a Smut Pathogenic Ancestry of the Fungal Clade Ustilaginomycotina.</title>
        <authorList>
            <person name="Kijpornyongpan T."/>
            <person name="Mondo S.J."/>
            <person name="Barry K."/>
            <person name="Sandor L."/>
            <person name="Lee J."/>
            <person name="Lipzen A."/>
            <person name="Pangilinan J."/>
            <person name="LaButti K."/>
            <person name="Hainaut M."/>
            <person name="Henrissat B."/>
            <person name="Grigoriev I.V."/>
            <person name="Spatafora J.W."/>
            <person name="Aime M.C."/>
        </authorList>
    </citation>
    <scope>NUCLEOTIDE SEQUENCE [LARGE SCALE GENOMIC DNA]</scope>
    <source>
        <strain evidence="7 8">MCA 3882</strain>
    </source>
</reference>
<evidence type="ECO:0000256" key="6">
    <source>
        <dbReference type="SAM" id="SignalP"/>
    </source>
</evidence>
<evidence type="ECO:0000313" key="7">
    <source>
        <dbReference type="EMBL" id="PWN31729.1"/>
    </source>
</evidence>
<accession>A0A316V2E5</accession>
<keyword evidence="5" id="KW-0443">Lipid metabolism</keyword>
<evidence type="ECO:0000256" key="4">
    <source>
        <dbReference type="ARBA" id="ARBA00022963"/>
    </source>
</evidence>
<name>A0A316V2E5_9BASI</name>
<dbReference type="PANTHER" id="PTHR34853">
    <property type="match status" value="1"/>
</dbReference>
<dbReference type="GO" id="GO:0016042">
    <property type="term" value="P:lipid catabolic process"/>
    <property type="evidence" value="ECO:0007669"/>
    <property type="project" value="UniProtKB-KW"/>
</dbReference>
<dbReference type="InterPro" id="IPR005152">
    <property type="entry name" value="Lipase_secreted"/>
</dbReference>
<dbReference type="Proteomes" id="UP000245771">
    <property type="component" value="Unassembled WGS sequence"/>
</dbReference>
<proteinExistence type="predicted"/>
<evidence type="ECO:0000313" key="8">
    <source>
        <dbReference type="Proteomes" id="UP000245771"/>
    </source>
</evidence>
<protein>
    <recommendedName>
        <fullName evidence="2">triacylglycerol lipase</fullName>
        <ecNumber evidence="2">3.1.1.3</ecNumber>
    </recommendedName>
</protein>
<sequence>MQLSLSTLLGLLVVYATTIISAAVVPSHIYTERGLVPPPQDDDFYNSAPGYQNAKNGDVLKSRQVVIGIFGLLPEPVEAYQVQYRTESVNLTAITSVTTIMKPVLAKTDKFVSFHTAEDSNGPQCAPSYTYRVGADQESLIVSVENLIIQTYLFQGYIVNAPDYEGPDNAFGAGKLSGTGVLDSIRAAKNFGKQVGLIAEPAIVGVGYSGGAIATGWAAGLQPSYAPDLNQNIKGWSSGGTPANLTSVVELIDGTFFAGFLPAAIAGLAAPSAYGATAIPLINELATPYGQAELQFVRENCAVADLGHFAFQSISSKKFQKLGDRFLYDPQVSALVNNQTMGVNPAQRPTAPVLLYHSLNDEIIPYAPAVKLYESWCSQGSAVQFVELANGGHITGEIAGVVLGNQFVNDAFAGKVATSGCSKKTELTSILNPLALGASLEPILFQLINLLGEAGENDSNIKANPSIFTNPPKTQ</sequence>